<dbReference type="GeneID" id="93375439"/>
<dbReference type="InterPro" id="IPR036388">
    <property type="entry name" value="WH-like_DNA-bd_sf"/>
</dbReference>
<gene>
    <name evidence="1" type="ORF">NS506_04075</name>
    <name evidence="2" type="ORF">NSK11_contig00026-0014</name>
</gene>
<reference evidence="3" key="1">
    <citation type="submission" date="2015-07" db="EMBL/GenBank/DDBJ databases">
        <title>Nocardia seriolae U-1 whole genome shotgun sequence.</title>
        <authorList>
            <person name="Imajoh M."/>
            <person name="Fukumoto Y."/>
            <person name="Sukeda M."/>
            <person name="Yamane J."/>
            <person name="Yamasaki K."/>
            <person name="Shimizu M."/>
            <person name="Ohnishi K."/>
            <person name="Oshima S."/>
        </authorList>
    </citation>
    <scope>NUCLEOTIDE SEQUENCE [LARGE SCALE GENOMIC DNA]</scope>
    <source>
        <strain evidence="3">U-1</strain>
    </source>
</reference>
<reference evidence="2 3" key="2">
    <citation type="journal article" date="2016" name="Genome Announc.">
        <title>Draft Genome Sequence of Erythromycin- and Oxytetracycline-Sensitive Nocardia seriolae Strain U-1 (NBRC 110359).</title>
        <authorList>
            <person name="Imajoh M."/>
            <person name="Sukeda M."/>
            <person name="Shimizu M."/>
            <person name="Yamane J."/>
            <person name="Ohnishi K."/>
            <person name="Oshima S."/>
        </authorList>
    </citation>
    <scope>NUCLEOTIDE SEQUENCE [LARGE SCALE GENOMIC DNA]</scope>
    <source>
        <strain evidence="2 3">U-1</strain>
    </source>
</reference>
<dbReference type="RefSeq" id="WP_033086907.1">
    <property type="nucleotide sequence ID" value="NZ_AP017900.1"/>
</dbReference>
<protein>
    <submittedName>
        <fullName evidence="2">Transcriptional regulator</fullName>
    </submittedName>
</protein>
<dbReference type="InterPro" id="IPR036390">
    <property type="entry name" value="WH_DNA-bd_sf"/>
</dbReference>
<sequence length="205" mass="22263">MSIEAVALLQDPIRKRLYDYVAAAGHDVSRDEAAEAVEIKRPLAAFHLDKLTEAGLLDAVFRRPEGRTGPGSGRPAKFYRRAAAEFSISLPARDYRTVATVLAEVVEHEGFEEAIAKAAAAHAPRLEGRDLFAALSEHGYEPYYDDAVIRLRNCPFHQLALDFPPLVCGMNLALLAGPAAAAGWTARMDPAPGRCCISFSTINDD</sequence>
<dbReference type="Proteomes" id="UP000037179">
    <property type="component" value="Unassembled WGS sequence"/>
</dbReference>
<dbReference type="EMBL" id="BBYQ01000026">
    <property type="protein sequence ID" value="GAP28018.1"/>
    <property type="molecule type" value="Genomic_DNA"/>
</dbReference>
<name>A0A0B8N253_9NOCA</name>
<evidence type="ECO:0000313" key="3">
    <source>
        <dbReference type="Proteomes" id="UP000037179"/>
    </source>
</evidence>
<proteinExistence type="predicted"/>
<evidence type="ECO:0000313" key="2">
    <source>
        <dbReference type="EMBL" id="GAP28018.1"/>
    </source>
</evidence>
<keyword evidence="3" id="KW-1185">Reference proteome</keyword>
<dbReference type="EMBL" id="CP017839">
    <property type="protein sequence ID" value="APA98123.1"/>
    <property type="molecule type" value="Genomic_DNA"/>
</dbReference>
<dbReference type="InterPro" id="IPR011991">
    <property type="entry name" value="ArsR-like_HTH"/>
</dbReference>
<dbReference type="SUPFAM" id="SSF46785">
    <property type="entry name" value="Winged helix' DNA-binding domain"/>
    <property type="match status" value="1"/>
</dbReference>
<dbReference type="OrthoDB" id="3399802at2"/>
<evidence type="ECO:0000313" key="1">
    <source>
        <dbReference type="EMBL" id="APA98123.1"/>
    </source>
</evidence>
<dbReference type="Proteomes" id="UP000180166">
    <property type="component" value="Chromosome"/>
</dbReference>
<dbReference type="AlphaFoldDB" id="A0A0B8N253"/>
<dbReference type="Gene3D" id="1.10.10.10">
    <property type="entry name" value="Winged helix-like DNA-binding domain superfamily/Winged helix DNA-binding domain"/>
    <property type="match status" value="1"/>
</dbReference>
<accession>A0A0B8N253</accession>
<reference evidence="1 4" key="3">
    <citation type="submission" date="2016-10" db="EMBL/GenBank/DDBJ databases">
        <title>Genome sequence of Nocardia seriolae strain EM150506, isolated from Anguila japonica.</title>
        <authorList>
            <person name="Han H.-J."/>
        </authorList>
    </citation>
    <scope>NUCLEOTIDE SEQUENCE [LARGE SCALE GENOMIC DNA]</scope>
    <source>
        <strain evidence="1 4">EM150506</strain>
    </source>
</reference>
<organism evidence="2 3">
    <name type="scientific">Nocardia seriolae</name>
    <dbReference type="NCBI Taxonomy" id="37332"/>
    <lineage>
        <taxon>Bacteria</taxon>
        <taxon>Bacillati</taxon>
        <taxon>Actinomycetota</taxon>
        <taxon>Actinomycetes</taxon>
        <taxon>Mycobacteriales</taxon>
        <taxon>Nocardiaceae</taxon>
        <taxon>Nocardia</taxon>
    </lineage>
</organism>
<dbReference type="KEGG" id="nsr:NS506_04075"/>
<dbReference type="CDD" id="cd00090">
    <property type="entry name" value="HTH_ARSR"/>
    <property type="match status" value="1"/>
</dbReference>
<evidence type="ECO:0000313" key="4">
    <source>
        <dbReference type="Proteomes" id="UP000180166"/>
    </source>
</evidence>